<evidence type="ECO:0000256" key="9">
    <source>
        <dbReference type="HAMAP-Rule" id="MF_00169"/>
    </source>
</evidence>
<dbReference type="HAMAP" id="MF_00169">
    <property type="entry name" value="AroQ"/>
    <property type="match status" value="1"/>
</dbReference>
<dbReference type="GO" id="GO:0009073">
    <property type="term" value="P:aromatic amino acid family biosynthetic process"/>
    <property type="evidence" value="ECO:0007669"/>
    <property type="project" value="UniProtKB-KW"/>
</dbReference>
<dbReference type="SUPFAM" id="SSF52304">
    <property type="entry name" value="Type II 3-dehydroquinate dehydratase"/>
    <property type="match status" value="1"/>
</dbReference>
<dbReference type="PATRIC" id="fig|1121477.3.peg.2617"/>
<evidence type="ECO:0000256" key="2">
    <source>
        <dbReference type="ARBA" id="ARBA00003924"/>
    </source>
</evidence>
<organism evidence="12 14">
    <name type="scientific">Devosia limi DSM 17137</name>
    <dbReference type="NCBI Taxonomy" id="1121477"/>
    <lineage>
        <taxon>Bacteria</taxon>
        <taxon>Pseudomonadati</taxon>
        <taxon>Pseudomonadota</taxon>
        <taxon>Alphaproteobacteria</taxon>
        <taxon>Hyphomicrobiales</taxon>
        <taxon>Devosiaceae</taxon>
        <taxon>Devosia</taxon>
    </lineage>
</organism>
<dbReference type="PANTHER" id="PTHR21272">
    <property type="entry name" value="CATABOLIC 3-DEHYDROQUINASE"/>
    <property type="match status" value="1"/>
</dbReference>
<protein>
    <recommendedName>
        <fullName evidence="6 9">3-dehydroquinate dehydratase</fullName>
        <shortName evidence="9">3-dehydroquinase</shortName>
        <ecNumber evidence="6 9">4.2.1.10</ecNumber>
    </recommendedName>
    <alternativeName>
        <fullName evidence="9">Type II DHQase</fullName>
    </alternativeName>
</protein>
<feature type="active site" description="Proton acceptor" evidence="9 10">
    <location>
        <position position="23"/>
    </location>
</feature>
<keyword evidence="14" id="KW-1185">Reference proteome</keyword>
<feature type="binding site" evidence="9">
    <location>
        <position position="85"/>
    </location>
    <ligand>
        <name>substrate</name>
    </ligand>
</feature>
<dbReference type="NCBIfam" id="NF003805">
    <property type="entry name" value="PRK05395.1-2"/>
    <property type="match status" value="1"/>
</dbReference>
<evidence type="ECO:0000313" key="12">
    <source>
        <dbReference type="EMBL" id="KKB85188.1"/>
    </source>
</evidence>
<dbReference type="STRING" id="1121477.SAMN02745223_03466"/>
<evidence type="ECO:0000313" key="13">
    <source>
        <dbReference type="EMBL" id="SHF75836.1"/>
    </source>
</evidence>
<dbReference type="EMBL" id="LAJF01000060">
    <property type="protein sequence ID" value="KKB85188.1"/>
    <property type="molecule type" value="Genomic_DNA"/>
</dbReference>
<dbReference type="NCBIfam" id="NF003806">
    <property type="entry name" value="PRK05395.1-3"/>
    <property type="match status" value="1"/>
</dbReference>
<dbReference type="OrthoDB" id="9790793at2"/>
<dbReference type="RefSeq" id="WP_046134705.1">
    <property type="nucleotide sequence ID" value="NZ_FQVC01000013.1"/>
</dbReference>
<comment type="pathway">
    <text evidence="3 9">Metabolic intermediate biosynthesis; chorismate biosynthesis; chorismate from D-erythrose 4-phosphate and phosphoenolpyruvate: step 3/7.</text>
</comment>
<dbReference type="PROSITE" id="PS01029">
    <property type="entry name" value="DEHYDROQUINASE_II"/>
    <property type="match status" value="1"/>
</dbReference>
<evidence type="ECO:0000256" key="10">
    <source>
        <dbReference type="PIRSR" id="PIRSR001399-1"/>
    </source>
</evidence>
<comment type="caution">
    <text evidence="9">Lacks conserved residue(s) required for the propagation of feature annotation.</text>
</comment>
<feature type="site" description="Transition state stabilizer" evidence="9 11">
    <location>
        <position position="18"/>
    </location>
</feature>
<dbReference type="NCBIfam" id="NF003807">
    <property type="entry name" value="PRK05395.1-4"/>
    <property type="match status" value="1"/>
</dbReference>
<dbReference type="Proteomes" id="UP000033608">
    <property type="component" value="Unassembled WGS sequence"/>
</dbReference>
<dbReference type="GO" id="GO:0019631">
    <property type="term" value="P:quinate catabolic process"/>
    <property type="evidence" value="ECO:0007669"/>
    <property type="project" value="TreeGrafter"/>
</dbReference>
<gene>
    <name evidence="9" type="primary">aroQ</name>
    <name evidence="13" type="ORF">SAMN02745223_03466</name>
    <name evidence="12" type="ORF">VW29_07640</name>
</gene>
<dbReference type="GO" id="GO:0009423">
    <property type="term" value="P:chorismate biosynthetic process"/>
    <property type="evidence" value="ECO:0007669"/>
    <property type="project" value="UniProtKB-UniRule"/>
</dbReference>
<dbReference type="Pfam" id="PF01220">
    <property type="entry name" value="DHquinase_II"/>
    <property type="match status" value="1"/>
</dbReference>
<dbReference type="InterPro" id="IPR001874">
    <property type="entry name" value="DHquinase_II"/>
</dbReference>
<feature type="binding site" evidence="9">
    <location>
        <position position="72"/>
    </location>
    <ligand>
        <name>substrate</name>
    </ligand>
</feature>
<evidence type="ECO:0000256" key="6">
    <source>
        <dbReference type="ARBA" id="ARBA00012060"/>
    </source>
</evidence>
<dbReference type="PANTHER" id="PTHR21272:SF3">
    <property type="entry name" value="CATABOLIC 3-DEHYDROQUINASE"/>
    <property type="match status" value="1"/>
</dbReference>
<evidence type="ECO:0000313" key="14">
    <source>
        <dbReference type="Proteomes" id="UP000033608"/>
    </source>
</evidence>
<dbReference type="CDD" id="cd00466">
    <property type="entry name" value="DHQase_II"/>
    <property type="match status" value="1"/>
</dbReference>
<comment type="function">
    <text evidence="2 9">Catalyzes a trans-dehydration via an enolate intermediate.</text>
</comment>
<comment type="subunit">
    <text evidence="5 9">Homododecamer.</text>
</comment>
<dbReference type="EMBL" id="FQVC01000013">
    <property type="protein sequence ID" value="SHF75836.1"/>
    <property type="molecule type" value="Genomic_DNA"/>
</dbReference>
<accession>A0A0F5LS75</accession>
<evidence type="ECO:0000256" key="3">
    <source>
        <dbReference type="ARBA" id="ARBA00004902"/>
    </source>
</evidence>
<proteinExistence type="inferred from homology"/>
<dbReference type="AlphaFoldDB" id="A0A0F5LS75"/>
<keyword evidence="7 9" id="KW-0057">Aromatic amino acid biosynthesis</keyword>
<dbReference type="GO" id="GO:0008652">
    <property type="term" value="P:amino acid biosynthetic process"/>
    <property type="evidence" value="ECO:0007669"/>
    <property type="project" value="UniProtKB-KW"/>
</dbReference>
<comment type="catalytic activity">
    <reaction evidence="1 9">
        <text>3-dehydroquinate = 3-dehydroshikimate + H2O</text>
        <dbReference type="Rhea" id="RHEA:21096"/>
        <dbReference type="ChEBI" id="CHEBI:15377"/>
        <dbReference type="ChEBI" id="CHEBI:16630"/>
        <dbReference type="ChEBI" id="CHEBI:32364"/>
        <dbReference type="EC" id="4.2.1.10"/>
    </reaction>
</comment>
<evidence type="ECO:0000256" key="4">
    <source>
        <dbReference type="ARBA" id="ARBA00011037"/>
    </source>
</evidence>
<dbReference type="Gene3D" id="3.40.50.9100">
    <property type="entry name" value="Dehydroquinase, class II"/>
    <property type="match status" value="1"/>
</dbReference>
<comment type="similarity">
    <text evidence="4 9">Belongs to the type-II 3-dehydroquinase family.</text>
</comment>
<dbReference type="InterPro" id="IPR018509">
    <property type="entry name" value="DHquinase_II_CS"/>
</dbReference>
<reference evidence="13 15" key="2">
    <citation type="submission" date="2016-11" db="EMBL/GenBank/DDBJ databases">
        <authorList>
            <person name="Jaros S."/>
            <person name="Januszkiewicz K."/>
            <person name="Wedrychowicz H."/>
        </authorList>
    </citation>
    <scope>NUCLEOTIDE SEQUENCE [LARGE SCALE GENOMIC DNA]</scope>
    <source>
        <strain evidence="13 15">DSM 17137</strain>
    </source>
</reference>
<evidence type="ECO:0000256" key="7">
    <source>
        <dbReference type="ARBA" id="ARBA00023141"/>
    </source>
</evidence>
<evidence type="ECO:0000256" key="5">
    <source>
        <dbReference type="ARBA" id="ARBA00011193"/>
    </source>
</evidence>
<dbReference type="Proteomes" id="UP000184533">
    <property type="component" value="Unassembled WGS sequence"/>
</dbReference>
<dbReference type="UniPathway" id="UPA00053">
    <property type="reaction ID" value="UER00086"/>
</dbReference>
<feature type="binding site" evidence="9">
    <location>
        <begin position="99"/>
        <end position="100"/>
    </location>
    <ligand>
        <name>substrate</name>
    </ligand>
</feature>
<evidence type="ECO:0000256" key="8">
    <source>
        <dbReference type="ARBA" id="ARBA00023239"/>
    </source>
</evidence>
<reference evidence="12 14" key="1">
    <citation type="submission" date="2015-03" db="EMBL/GenBank/DDBJ databases">
        <authorList>
            <person name="Hassan Y.I."/>
            <person name="Lepp D."/>
            <person name="Zhou T."/>
        </authorList>
    </citation>
    <scope>NUCLEOTIDE SEQUENCE [LARGE SCALE GENOMIC DNA]</scope>
    <source>
        <strain evidence="12 14">DSM 17137</strain>
    </source>
</reference>
<evidence type="ECO:0000256" key="11">
    <source>
        <dbReference type="PIRSR" id="PIRSR001399-3"/>
    </source>
</evidence>
<evidence type="ECO:0000256" key="1">
    <source>
        <dbReference type="ARBA" id="ARBA00001864"/>
    </source>
</evidence>
<keyword evidence="8 9" id="KW-0456">Lyase</keyword>
<keyword evidence="9" id="KW-0028">Amino-acid biosynthesis</keyword>
<dbReference type="PIRSF" id="PIRSF001399">
    <property type="entry name" value="DHquinase_II"/>
    <property type="match status" value="1"/>
</dbReference>
<dbReference type="EC" id="4.2.1.10" evidence="6 9"/>
<sequence>MKPIYVLNGPNLNRLGKREPAIYGTTTLAEVEQLCRGAAGTRPLEFRQTNSEEALINWVHEAIDEGAGIIINPAAFTFTSIALLDALKMFEGPVIEFHISNIHRREAIYHRSYVSMRADVVMAGLGAEGYATAVQSLLRLLERQGGETASATP</sequence>
<name>A0A0F5LS75_9HYPH</name>
<dbReference type="GO" id="GO:0003855">
    <property type="term" value="F:3-dehydroquinate dehydratase activity"/>
    <property type="evidence" value="ECO:0007669"/>
    <property type="project" value="UniProtKB-UniRule"/>
</dbReference>
<feature type="active site" description="Proton donor" evidence="9 10">
    <location>
        <position position="98"/>
    </location>
</feature>
<dbReference type="InterPro" id="IPR036441">
    <property type="entry name" value="DHquinase_II_sf"/>
</dbReference>
<evidence type="ECO:0000313" key="15">
    <source>
        <dbReference type="Proteomes" id="UP000184533"/>
    </source>
</evidence>